<evidence type="ECO:0000256" key="3">
    <source>
        <dbReference type="ARBA" id="ARBA00022448"/>
    </source>
</evidence>
<evidence type="ECO:0000313" key="10">
    <source>
        <dbReference type="Proteomes" id="UP000245680"/>
    </source>
</evidence>
<name>A0A2V2L6W9_9RHOB</name>
<accession>A0A2V2L6W9</accession>
<keyword evidence="10" id="KW-1185">Reference proteome</keyword>
<gene>
    <name evidence="9" type="ORF">DKT77_18230</name>
</gene>
<dbReference type="PANTHER" id="PTHR34702:SF1">
    <property type="entry name" value="NA(+)_H(+) ANTIPORTER SUBUNIT F"/>
    <property type="match status" value="1"/>
</dbReference>
<evidence type="ECO:0000256" key="4">
    <source>
        <dbReference type="ARBA" id="ARBA00022475"/>
    </source>
</evidence>
<evidence type="ECO:0000256" key="5">
    <source>
        <dbReference type="ARBA" id="ARBA00022692"/>
    </source>
</evidence>
<evidence type="ECO:0000256" key="2">
    <source>
        <dbReference type="ARBA" id="ARBA00009212"/>
    </source>
</evidence>
<dbReference type="PANTHER" id="PTHR34702">
    <property type="entry name" value="NA(+)/H(+) ANTIPORTER SUBUNIT F1"/>
    <property type="match status" value="1"/>
</dbReference>
<feature type="transmembrane region" description="Helical" evidence="8">
    <location>
        <begin position="32"/>
        <end position="50"/>
    </location>
</feature>
<dbReference type="InterPro" id="IPR007208">
    <property type="entry name" value="MrpF/PhaF-like"/>
</dbReference>
<comment type="caution">
    <text evidence="9">The sequence shown here is derived from an EMBL/GenBank/DDBJ whole genome shotgun (WGS) entry which is preliminary data.</text>
</comment>
<sequence length="85" mass="8746">MILQTLACLSLLAALAALPRLVRGPTAADRIMALQFAGTGIVATLVILGAAEDAAAYFDLALVFACLAALIGVAFVALRRGMMLK</sequence>
<reference evidence="9 10" key="1">
    <citation type="submission" date="2018-05" db="EMBL/GenBank/DDBJ databases">
        <title>Rhodobacteraceae gen. nov., sp. nov. isolated from sea water.</title>
        <authorList>
            <person name="Ren Y."/>
        </authorList>
    </citation>
    <scope>NUCLEOTIDE SEQUENCE [LARGE SCALE GENOMIC DNA]</scope>
    <source>
        <strain evidence="9 10">TG-679</strain>
    </source>
</reference>
<keyword evidence="7 8" id="KW-0472">Membrane</keyword>
<dbReference type="Proteomes" id="UP000245680">
    <property type="component" value="Unassembled WGS sequence"/>
</dbReference>
<evidence type="ECO:0000313" key="9">
    <source>
        <dbReference type="EMBL" id="PWR01102.1"/>
    </source>
</evidence>
<feature type="transmembrane region" description="Helical" evidence="8">
    <location>
        <begin position="57"/>
        <end position="78"/>
    </location>
</feature>
<dbReference type="RefSeq" id="WP_109813087.1">
    <property type="nucleotide sequence ID" value="NZ_QGKU01000060.1"/>
</dbReference>
<evidence type="ECO:0000256" key="8">
    <source>
        <dbReference type="SAM" id="Phobius"/>
    </source>
</evidence>
<dbReference type="EMBL" id="QGKU01000060">
    <property type="protein sequence ID" value="PWR01102.1"/>
    <property type="molecule type" value="Genomic_DNA"/>
</dbReference>
<evidence type="ECO:0000256" key="1">
    <source>
        <dbReference type="ARBA" id="ARBA00004651"/>
    </source>
</evidence>
<protein>
    <submittedName>
        <fullName evidence="9">pH regulation protein F</fullName>
    </submittedName>
</protein>
<dbReference type="AlphaFoldDB" id="A0A2V2L6W9"/>
<keyword evidence="3" id="KW-0813">Transport</keyword>
<dbReference type="GO" id="GO:0005886">
    <property type="term" value="C:plasma membrane"/>
    <property type="evidence" value="ECO:0007669"/>
    <property type="project" value="UniProtKB-SubCell"/>
</dbReference>
<keyword evidence="5 8" id="KW-0812">Transmembrane</keyword>
<organism evidence="9 10">
    <name type="scientific">Meridianimarinicoccus roseus</name>
    <dbReference type="NCBI Taxonomy" id="2072018"/>
    <lineage>
        <taxon>Bacteria</taxon>
        <taxon>Pseudomonadati</taxon>
        <taxon>Pseudomonadota</taxon>
        <taxon>Alphaproteobacteria</taxon>
        <taxon>Rhodobacterales</taxon>
        <taxon>Paracoccaceae</taxon>
        <taxon>Meridianimarinicoccus</taxon>
    </lineage>
</organism>
<dbReference type="GO" id="GO:0015385">
    <property type="term" value="F:sodium:proton antiporter activity"/>
    <property type="evidence" value="ECO:0007669"/>
    <property type="project" value="TreeGrafter"/>
</dbReference>
<dbReference type="Pfam" id="PF04066">
    <property type="entry name" value="MrpF_PhaF"/>
    <property type="match status" value="1"/>
</dbReference>
<evidence type="ECO:0000256" key="6">
    <source>
        <dbReference type="ARBA" id="ARBA00022989"/>
    </source>
</evidence>
<evidence type="ECO:0000256" key="7">
    <source>
        <dbReference type="ARBA" id="ARBA00023136"/>
    </source>
</evidence>
<comment type="similarity">
    <text evidence="2">Belongs to the CPA3 antiporters (TC 2.A.63) subunit F family.</text>
</comment>
<proteinExistence type="inferred from homology"/>
<keyword evidence="4" id="KW-1003">Cell membrane</keyword>
<keyword evidence="6 8" id="KW-1133">Transmembrane helix</keyword>
<comment type="subcellular location">
    <subcellularLocation>
        <location evidence="1">Cell membrane</location>
        <topology evidence="1">Multi-pass membrane protein</topology>
    </subcellularLocation>
</comment>